<dbReference type="RefSeq" id="WP_379702423.1">
    <property type="nucleotide sequence ID" value="NZ_JBHTAT010000001.1"/>
</dbReference>
<evidence type="ECO:0000259" key="2">
    <source>
        <dbReference type="Pfam" id="PF25930"/>
    </source>
</evidence>
<evidence type="ECO:0000256" key="1">
    <source>
        <dbReference type="SAM" id="MobiDB-lite"/>
    </source>
</evidence>
<dbReference type="AlphaFoldDB" id="A0ABD5ZVA9"/>
<feature type="region of interest" description="Disordered" evidence="1">
    <location>
        <begin position="32"/>
        <end position="53"/>
    </location>
</feature>
<name>A0ABD5ZVA9_9EURY</name>
<keyword evidence="4" id="KW-1185">Reference proteome</keyword>
<sequence length="139" mass="15674">MTRFDAADAADRRKLFAEAVLAHRNRGSPFLTVEVDPEDAPATDAGEDDAEGPPVPWVQFAEETFNLDCTDAELDRLKSLLDEFPEFRIERIERPEEAEGANVRVTARSDASRLGQFLDRALQVTYGLDDDYRAWVTEL</sequence>
<organism evidence="3 4">
    <name type="scientific">Haloplanus litoreus</name>
    <dbReference type="NCBI Taxonomy" id="767515"/>
    <lineage>
        <taxon>Archaea</taxon>
        <taxon>Methanobacteriati</taxon>
        <taxon>Methanobacteriota</taxon>
        <taxon>Stenosarchaea group</taxon>
        <taxon>Halobacteria</taxon>
        <taxon>Halobacteriales</taxon>
        <taxon>Haloferacaceae</taxon>
        <taxon>Haloplanus</taxon>
    </lineage>
</organism>
<dbReference type="EMBL" id="JBHTAT010000001">
    <property type="protein sequence ID" value="MFC7254219.1"/>
    <property type="molecule type" value="Genomic_DNA"/>
</dbReference>
<dbReference type="Proteomes" id="UP001596434">
    <property type="component" value="Unassembled WGS sequence"/>
</dbReference>
<dbReference type="Pfam" id="PF25930">
    <property type="entry name" value="DUF7975"/>
    <property type="match status" value="1"/>
</dbReference>
<comment type="caution">
    <text evidence="3">The sequence shown here is derived from an EMBL/GenBank/DDBJ whole genome shotgun (WGS) entry which is preliminary data.</text>
</comment>
<dbReference type="GeneID" id="96952517"/>
<evidence type="ECO:0000313" key="3">
    <source>
        <dbReference type="EMBL" id="MFC7254219.1"/>
    </source>
</evidence>
<proteinExistence type="predicted"/>
<protein>
    <recommendedName>
        <fullName evidence="2">DUF7975 domain-containing protein</fullName>
    </recommendedName>
</protein>
<reference evidence="3 4" key="1">
    <citation type="journal article" date="2019" name="Int. J. Syst. Evol. Microbiol.">
        <title>The Global Catalogue of Microorganisms (GCM) 10K type strain sequencing project: providing services to taxonomists for standard genome sequencing and annotation.</title>
        <authorList>
            <consortium name="The Broad Institute Genomics Platform"/>
            <consortium name="The Broad Institute Genome Sequencing Center for Infectious Disease"/>
            <person name="Wu L."/>
            <person name="Ma J."/>
        </authorList>
    </citation>
    <scope>NUCLEOTIDE SEQUENCE [LARGE SCALE GENOMIC DNA]</scope>
    <source>
        <strain evidence="3 4">GX21</strain>
    </source>
</reference>
<dbReference type="InterPro" id="IPR058281">
    <property type="entry name" value="DUF7975"/>
</dbReference>
<gene>
    <name evidence="3" type="ORF">ACFQKE_02660</name>
</gene>
<feature type="compositionally biased region" description="Acidic residues" evidence="1">
    <location>
        <begin position="35"/>
        <end position="51"/>
    </location>
</feature>
<accession>A0ABD5ZVA9</accession>
<feature type="domain" description="DUF7975" evidence="2">
    <location>
        <begin position="1"/>
        <end position="138"/>
    </location>
</feature>
<evidence type="ECO:0000313" key="4">
    <source>
        <dbReference type="Proteomes" id="UP001596434"/>
    </source>
</evidence>